<gene>
    <name evidence="1" type="ORF">F480_10060</name>
</gene>
<evidence type="ECO:0000313" key="1">
    <source>
        <dbReference type="EMBL" id="OAQ14971.1"/>
    </source>
</evidence>
<dbReference type="PATRIC" id="fig|1261658.3.peg.2012"/>
<dbReference type="AlphaFoldDB" id="A0A179D0C8"/>
<protein>
    <submittedName>
        <fullName evidence="1">Uncharacterized protein</fullName>
    </submittedName>
</protein>
<dbReference type="Proteomes" id="UP000078358">
    <property type="component" value="Unassembled WGS sequence"/>
</dbReference>
<name>A0A179D0C8_BIBTR</name>
<dbReference type="EMBL" id="JACI01000002">
    <property type="protein sequence ID" value="OAQ14971.1"/>
    <property type="molecule type" value="Genomic_DNA"/>
</dbReference>
<reference evidence="1 2" key="1">
    <citation type="submission" date="2014-01" db="EMBL/GenBank/DDBJ databases">
        <authorList>
            <person name="Zuccon D."/>
        </authorList>
    </citation>
    <scope>NUCLEOTIDE SEQUENCE [LARGE SCALE GENOMIC DNA]</scope>
    <source>
        <strain evidence="1 2">Y31</strain>
    </source>
</reference>
<accession>A0A179D0C8</accession>
<sequence>MMNGRAEIMMISAHLNINFRARIGFALYERIRNE</sequence>
<comment type="caution">
    <text evidence="1">The sequence shown here is derived from an EMBL/GenBank/DDBJ whole genome shotgun (WGS) entry which is preliminary data.</text>
</comment>
<organism evidence="1 2">
    <name type="scientific">Bibersteinia trehalosi Y31</name>
    <dbReference type="NCBI Taxonomy" id="1261658"/>
    <lineage>
        <taxon>Bacteria</taxon>
        <taxon>Pseudomonadati</taxon>
        <taxon>Pseudomonadota</taxon>
        <taxon>Gammaproteobacteria</taxon>
        <taxon>Pasteurellales</taxon>
        <taxon>Pasteurellaceae</taxon>
        <taxon>Bibersteinia</taxon>
    </lineage>
</organism>
<proteinExistence type="predicted"/>
<evidence type="ECO:0000313" key="2">
    <source>
        <dbReference type="Proteomes" id="UP000078358"/>
    </source>
</evidence>